<feature type="domain" description="F-box protein AT5G49610-like beta-propeller" evidence="2">
    <location>
        <begin position="57"/>
        <end position="329"/>
    </location>
</feature>
<feature type="compositionally biased region" description="Polar residues" evidence="1">
    <location>
        <begin position="475"/>
        <end position="492"/>
    </location>
</feature>
<gene>
    <name evidence="3" type="ORF">URODEC1_LOCUS52528</name>
</gene>
<dbReference type="PANTHER" id="PTHR32133">
    <property type="entry name" value="OS07G0120400 PROTEIN"/>
    <property type="match status" value="1"/>
</dbReference>
<name>A0ABC9A8T1_9POAL</name>
<dbReference type="InterPro" id="IPR056594">
    <property type="entry name" value="AT5G49610-like_b-prop"/>
</dbReference>
<feature type="compositionally biased region" description="Acidic residues" evidence="1">
    <location>
        <begin position="421"/>
        <end position="433"/>
    </location>
</feature>
<dbReference type="AlphaFoldDB" id="A0ABC9A8T1"/>
<protein>
    <recommendedName>
        <fullName evidence="2">F-box protein AT5G49610-like beta-propeller domain-containing protein</fullName>
    </recommendedName>
</protein>
<dbReference type="Pfam" id="PF23635">
    <property type="entry name" value="Beta-prop_AT5G49610-like"/>
    <property type="match status" value="1"/>
</dbReference>
<reference evidence="3 4" key="2">
    <citation type="submission" date="2024-10" db="EMBL/GenBank/DDBJ databases">
        <authorList>
            <person name="Ryan C."/>
        </authorList>
    </citation>
    <scope>NUCLEOTIDE SEQUENCE [LARGE SCALE GENOMIC DNA]</scope>
</reference>
<reference evidence="4" key="1">
    <citation type="submission" date="2024-06" db="EMBL/GenBank/DDBJ databases">
        <authorList>
            <person name="Ryan C."/>
        </authorList>
    </citation>
    <scope>NUCLEOTIDE SEQUENCE [LARGE SCALE GENOMIC DNA]</scope>
</reference>
<dbReference type="Proteomes" id="UP001497457">
    <property type="component" value="Chromosome 20rd"/>
</dbReference>
<evidence type="ECO:0000259" key="2">
    <source>
        <dbReference type="Pfam" id="PF23635"/>
    </source>
</evidence>
<dbReference type="PANTHER" id="PTHR32133:SF374">
    <property type="entry name" value="F-BOX DOMAIN-CONTAINING PROTEIN"/>
    <property type="match status" value="1"/>
</dbReference>
<organism evidence="3 4">
    <name type="scientific">Urochloa decumbens</name>
    <dbReference type="NCBI Taxonomy" id="240449"/>
    <lineage>
        <taxon>Eukaryota</taxon>
        <taxon>Viridiplantae</taxon>
        <taxon>Streptophyta</taxon>
        <taxon>Embryophyta</taxon>
        <taxon>Tracheophyta</taxon>
        <taxon>Spermatophyta</taxon>
        <taxon>Magnoliopsida</taxon>
        <taxon>Liliopsida</taxon>
        <taxon>Poales</taxon>
        <taxon>Poaceae</taxon>
        <taxon>PACMAD clade</taxon>
        <taxon>Panicoideae</taxon>
        <taxon>Panicodae</taxon>
        <taxon>Paniceae</taxon>
        <taxon>Melinidinae</taxon>
        <taxon>Urochloa</taxon>
    </lineage>
</organism>
<feature type="region of interest" description="Disordered" evidence="1">
    <location>
        <begin position="340"/>
        <end position="390"/>
    </location>
</feature>
<feature type="compositionally biased region" description="Basic and acidic residues" evidence="1">
    <location>
        <begin position="370"/>
        <end position="380"/>
    </location>
</feature>
<proteinExistence type="predicted"/>
<dbReference type="EMBL" id="OZ075130">
    <property type="protein sequence ID" value="CAL4974438.1"/>
    <property type="molecule type" value="Genomic_DNA"/>
</dbReference>
<accession>A0ABC9A8T1</accession>
<evidence type="ECO:0000313" key="3">
    <source>
        <dbReference type="EMBL" id="CAL4974438.1"/>
    </source>
</evidence>
<sequence length="522" mass="57240">MAQCHSKRRFPQSIRLALPKPPLLGYFDGNDNCNFRFVPLCCSFPCRPPVRGQISWHILDCRHGRILVHRTTDDRSAEKPYDLAVWDPVSGEQEPLPLPPRAYQYFAGAVLCDSPTCNHVKCGSYMVVFVGTDEDEDDADMNIYWASTYSSTTGQWSKLVKLELALPRAYRSHPVVEMSPPLLVRGALYFNVDGQDEGFLKYHLGDGKLSVIDQVPIDEYAAGAGVMIASPEGVFGVVTITEDGELSIWSWRENRNEPPEWILSGQINRASIQKIIQTETDSLSLRGSIDGSPIIFVDNGSSLFSLDITTLEEKKFGELPTNASIIPFVTYVVPADKKANVEPSGQKAGDKKGIHVPTPYATKQASSKSPKSDKNSKDNPPKSGSHACKSRSKYLEIEVLVKAGKKEKQDVAEETCSGADPSDDSEDETDDSEISTPKPEVIGKKREIEAVTPSGKKAKVEPSGQKTGDKKGVPVTTNKNSMGNLSPKSGSLTCKPCNEVVGSESELSLTRRHTIKFGLLLY</sequence>
<evidence type="ECO:0000256" key="1">
    <source>
        <dbReference type="SAM" id="MobiDB-lite"/>
    </source>
</evidence>
<evidence type="ECO:0000313" key="4">
    <source>
        <dbReference type="Proteomes" id="UP001497457"/>
    </source>
</evidence>
<feature type="region of interest" description="Disordered" evidence="1">
    <location>
        <begin position="406"/>
        <end position="492"/>
    </location>
</feature>
<dbReference type="SUPFAM" id="SSF50965">
    <property type="entry name" value="Galactose oxidase, central domain"/>
    <property type="match status" value="1"/>
</dbReference>
<dbReference type="InterPro" id="IPR011043">
    <property type="entry name" value="Gal_Oxase/kelch_b-propeller"/>
</dbReference>
<keyword evidence="4" id="KW-1185">Reference proteome</keyword>